<proteinExistence type="predicted"/>
<dbReference type="Proteomes" id="UP000054007">
    <property type="component" value="Unassembled WGS sequence"/>
</dbReference>
<feature type="region of interest" description="Disordered" evidence="1">
    <location>
        <begin position="126"/>
        <end position="161"/>
    </location>
</feature>
<feature type="region of interest" description="Disordered" evidence="1">
    <location>
        <begin position="1"/>
        <end position="20"/>
    </location>
</feature>
<accession>A0A0D7AT99</accession>
<dbReference type="AlphaFoldDB" id="A0A0D7AT99"/>
<dbReference type="OrthoDB" id="3068303at2759"/>
<evidence type="ECO:0000313" key="2">
    <source>
        <dbReference type="EMBL" id="KIY61442.1"/>
    </source>
</evidence>
<gene>
    <name evidence="2" type="ORF">CYLTODRAFT_362874</name>
</gene>
<dbReference type="STRING" id="1314674.A0A0D7AT99"/>
<name>A0A0D7AT99_9AGAR</name>
<evidence type="ECO:0000256" key="1">
    <source>
        <dbReference type="SAM" id="MobiDB-lite"/>
    </source>
</evidence>
<keyword evidence="3" id="KW-1185">Reference proteome</keyword>
<protein>
    <submittedName>
        <fullName evidence="2">Uncharacterized protein</fullName>
    </submittedName>
</protein>
<dbReference type="EMBL" id="KN880943">
    <property type="protein sequence ID" value="KIY61442.1"/>
    <property type="molecule type" value="Genomic_DNA"/>
</dbReference>
<feature type="region of interest" description="Disordered" evidence="1">
    <location>
        <begin position="80"/>
        <end position="110"/>
    </location>
</feature>
<organism evidence="2 3">
    <name type="scientific">Cylindrobasidium torrendii FP15055 ss-10</name>
    <dbReference type="NCBI Taxonomy" id="1314674"/>
    <lineage>
        <taxon>Eukaryota</taxon>
        <taxon>Fungi</taxon>
        <taxon>Dikarya</taxon>
        <taxon>Basidiomycota</taxon>
        <taxon>Agaricomycotina</taxon>
        <taxon>Agaricomycetes</taxon>
        <taxon>Agaricomycetidae</taxon>
        <taxon>Agaricales</taxon>
        <taxon>Marasmiineae</taxon>
        <taxon>Physalacriaceae</taxon>
        <taxon>Cylindrobasidium</taxon>
    </lineage>
</organism>
<evidence type="ECO:0000313" key="3">
    <source>
        <dbReference type="Proteomes" id="UP000054007"/>
    </source>
</evidence>
<reference evidence="2 3" key="1">
    <citation type="journal article" date="2015" name="Fungal Genet. Biol.">
        <title>Evolution of novel wood decay mechanisms in Agaricales revealed by the genome sequences of Fistulina hepatica and Cylindrobasidium torrendii.</title>
        <authorList>
            <person name="Floudas D."/>
            <person name="Held B.W."/>
            <person name="Riley R."/>
            <person name="Nagy L.G."/>
            <person name="Koehler G."/>
            <person name="Ransdell A.S."/>
            <person name="Younus H."/>
            <person name="Chow J."/>
            <person name="Chiniquy J."/>
            <person name="Lipzen A."/>
            <person name="Tritt A."/>
            <person name="Sun H."/>
            <person name="Haridas S."/>
            <person name="LaButti K."/>
            <person name="Ohm R.A."/>
            <person name="Kues U."/>
            <person name="Blanchette R.A."/>
            <person name="Grigoriev I.V."/>
            <person name="Minto R.E."/>
            <person name="Hibbett D.S."/>
        </authorList>
    </citation>
    <scope>NUCLEOTIDE SEQUENCE [LARGE SCALE GENOMIC DNA]</scope>
    <source>
        <strain evidence="2 3">FP15055 ss-10</strain>
    </source>
</reference>
<sequence length="450" mass="50341">MFPKNDIKTRLKSPPPGPCRACGSDQHWNIECPDWQNFLARSRRRDAKFSSIDPPYDQAYEICLSESLLDFEEASQSAQEGASSVRCKTYPKVSPPEPPPEAQRAEPRGEVPVFEEYAAYDAEFQEEGNQSWGQSEEIPGPPPKTTPIVLSPKRKRAPGDSAMGVSVLSMRGTVGEMDGMEVDQRLDTCANVSLMSYEFWKKMPNPPKLHKGRKLGLYQLTSKDKSIEGYCTLPVFTETEEGEVLHTTAEVYLVTGMTVPLLLGEDYQLDYELSVSHNLEEGTRIRFGKSEHVVRAREVMPSGDAGLLNARRRKREQAERGLHVVRATKDVILKAHTCVNVEVEGHFRTTETLVVEKGMLELKNGEYLAVPNVLIDAARPVIPIANTSSIPRRIRKGEAVAWVNSANEEIDRPQSQVMLAEMQAYATALKDLRSHRADKGIGNPHEWNGR</sequence>